<name>A0AAW0AXK5_9AGAR</name>
<keyword evidence="3" id="KW-1185">Reference proteome</keyword>
<protein>
    <submittedName>
        <fullName evidence="2">Uncharacterized protein</fullName>
    </submittedName>
</protein>
<sequence>MSSIIVRLDVDANCSLCAFPFSCFVVSATSPPSGCAYIDSPPDVRGIIHPFHLVISVLEHLCSDKKLTLRLALPDPQCLMAKAGGLRPTSLDNDTSDSVSRARSIRARQHSGGTDNTSYIEFRQPLQTVGGKSARNYFVRIDGLFKPSSYLSASRSAVSDAGQESLSIPRVPSSGRAIPAASESSHSALADECASRVSPSSSRRWAVSAPCCGPVEECAVRALSSSSRSFVTPARSASTIESGSSNLCTPPVA</sequence>
<comment type="caution">
    <text evidence="2">The sequence shown here is derived from an EMBL/GenBank/DDBJ whole genome shotgun (WGS) entry which is preliminary data.</text>
</comment>
<evidence type="ECO:0000313" key="3">
    <source>
        <dbReference type="Proteomes" id="UP001362999"/>
    </source>
</evidence>
<feature type="region of interest" description="Disordered" evidence="1">
    <location>
        <begin position="226"/>
        <end position="253"/>
    </location>
</feature>
<proteinExistence type="predicted"/>
<dbReference type="EMBL" id="JAWWNJ010000048">
    <property type="protein sequence ID" value="KAK7017440.1"/>
    <property type="molecule type" value="Genomic_DNA"/>
</dbReference>
<dbReference type="Proteomes" id="UP001362999">
    <property type="component" value="Unassembled WGS sequence"/>
</dbReference>
<evidence type="ECO:0000313" key="2">
    <source>
        <dbReference type="EMBL" id="KAK7017440.1"/>
    </source>
</evidence>
<accession>A0AAW0AXK5</accession>
<organism evidence="2 3">
    <name type="scientific">Favolaschia claudopus</name>
    <dbReference type="NCBI Taxonomy" id="2862362"/>
    <lineage>
        <taxon>Eukaryota</taxon>
        <taxon>Fungi</taxon>
        <taxon>Dikarya</taxon>
        <taxon>Basidiomycota</taxon>
        <taxon>Agaricomycotina</taxon>
        <taxon>Agaricomycetes</taxon>
        <taxon>Agaricomycetidae</taxon>
        <taxon>Agaricales</taxon>
        <taxon>Marasmiineae</taxon>
        <taxon>Mycenaceae</taxon>
        <taxon>Favolaschia</taxon>
    </lineage>
</organism>
<dbReference type="AlphaFoldDB" id="A0AAW0AXK5"/>
<reference evidence="2 3" key="1">
    <citation type="journal article" date="2024" name="J Genomics">
        <title>Draft genome sequencing and assembly of Favolaschia claudopus CIRM-BRFM 2984 isolated from oak limbs.</title>
        <authorList>
            <person name="Navarro D."/>
            <person name="Drula E."/>
            <person name="Chaduli D."/>
            <person name="Cazenave R."/>
            <person name="Ahrendt S."/>
            <person name="Wang J."/>
            <person name="Lipzen A."/>
            <person name="Daum C."/>
            <person name="Barry K."/>
            <person name="Grigoriev I.V."/>
            <person name="Favel A."/>
            <person name="Rosso M.N."/>
            <person name="Martin F."/>
        </authorList>
    </citation>
    <scope>NUCLEOTIDE SEQUENCE [LARGE SCALE GENOMIC DNA]</scope>
    <source>
        <strain evidence="2 3">CIRM-BRFM 2984</strain>
    </source>
</reference>
<gene>
    <name evidence="2" type="ORF">R3P38DRAFT_3201992</name>
</gene>
<evidence type="ECO:0000256" key="1">
    <source>
        <dbReference type="SAM" id="MobiDB-lite"/>
    </source>
</evidence>